<name>A0ABR2YRQ4_9CHLO</name>
<accession>A0ABR2YRQ4</accession>
<comment type="caution">
    <text evidence="1">The sequence shown here is derived from an EMBL/GenBank/DDBJ whole genome shotgun (WGS) entry which is preliminary data.</text>
</comment>
<evidence type="ECO:0000313" key="2">
    <source>
        <dbReference type="Proteomes" id="UP001491310"/>
    </source>
</evidence>
<sequence length="290" mass="30728">MPVPRPRLGSKICEGTGLPARDALAKQACIHAASLQPSQVPLILWAFAMLNYNPLVAVLAALDQQVERLSTQITAQGISLVLWSYQTWRHHPEGSTLAALSAAVRQRVMSFKPSELATSMDAFSALGFHPGNDVVQAVASRVGCVAAPAALATEVVNHRLMDAWSVGFRRAAADAVNGSSEGDAAKALYAAARASAKETAAAVAASGRAAAEGVKRRAHRAETALREAGQDLARAPAGLGASMEDWLYEFGQPNNVRTPMLCAAVAEQPQMSRSRWPIGREPGRTMRADL</sequence>
<dbReference type="EMBL" id="JALJOT010000006">
    <property type="protein sequence ID" value="KAK9909623.1"/>
    <property type="molecule type" value="Genomic_DNA"/>
</dbReference>
<reference evidence="1 2" key="1">
    <citation type="journal article" date="2024" name="Nat. Commun.">
        <title>Phylogenomics reveals the evolutionary origins of lichenization in chlorophyte algae.</title>
        <authorList>
            <person name="Puginier C."/>
            <person name="Libourel C."/>
            <person name="Otte J."/>
            <person name="Skaloud P."/>
            <person name="Haon M."/>
            <person name="Grisel S."/>
            <person name="Petersen M."/>
            <person name="Berrin J.G."/>
            <person name="Delaux P.M."/>
            <person name="Dal Grande F."/>
            <person name="Keller J."/>
        </authorList>
    </citation>
    <scope>NUCLEOTIDE SEQUENCE [LARGE SCALE GENOMIC DNA]</scope>
    <source>
        <strain evidence="1 2">SAG 216-7</strain>
    </source>
</reference>
<dbReference type="Proteomes" id="UP001491310">
    <property type="component" value="Unassembled WGS sequence"/>
</dbReference>
<proteinExistence type="predicted"/>
<organism evidence="1 2">
    <name type="scientific">Coccomyxa subellipsoidea</name>
    <dbReference type="NCBI Taxonomy" id="248742"/>
    <lineage>
        <taxon>Eukaryota</taxon>
        <taxon>Viridiplantae</taxon>
        <taxon>Chlorophyta</taxon>
        <taxon>core chlorophytes</taxon>
        <taxon>Trebouxiophyceae</taxon>
        <taxon>Trebouxiophyceae incertae sedis</taxon>
        <taxon>Coccomyxaceae</taxon>
        <taxon>Coccomyxa</taxon>
    </lineage>
</organism>
<evidence type="ECO:0000313" key="1">
    <source>
        <dbReference type="EMBL" id="KAK9909623.1"/>
    </source>
</evidence>
<protein>
    <submittedName>
        <fullName evidence="1">Uncharacterized protein</fullName>
    </submittedName>
</protein>
<gene>
    <name evidence="1" type="ORF">WJX75_005262</name>
</gene>
<keyword evidence="2" id="KW-1185">Reference proteome</keyword>